<dbReference type="GeneID" id="69972122"/>
<dbReference type="EMBL" id="CP012747">
    <property type="protein sequence ID" value="ALL68406.1"/>
    <property type="molecule type" value="Genomic_DNA"/>
</dbReference>
<reference evidence="5 6" key="1">
    <citation type="journal article" date="2014" name="Genome Announc.">
        <title>Draft Genome Sequence of the Haloacid-Degrading Burkholderia caribensis Strain MBA4.</title>
        <authorList>
            <person name="Pan Y."/>
            <person name="Kong K.F."/>
            <person name="Tsang J.S."/>
        </authorList>
    </citation>
    <scope>NUCLEOTIDE SEQUENCE [LARGE SCALE GENOMIC DNA]</scope>
    <source>
        <strain evidence="5 6">MBA4</strain>
    </source>
</reference>
<evidence type="ECO:0000256" key="2">
    <source>
        <dbReference type="ARBA" id="ARBA00022989"/>
    </source>
</evidence>
<sequence>MSSKTMLGETTNQVGLLRLLILFLLANTAMIAAYQSVHLIMLPARIDTLTSSGKVETLALITTLAELVGAVAMPLGGALSDRTRSRFGRRTPWICGMSLLSAGVLSVLNWTPTVSALALLTVSLWMTLGMYQGAFNAVLPDRIPVRRRALASSLIGLGIPLGVLVGVNLGGRLDPQGSAIAASALFVICSALLSMGMRESPSTLDIGAAVEADANHNFTSFFSAFRSPDFVLAFGGRGLLFIAFFAVNGYLYYTVQDYIGVSQVPHHDAGAAVATLGTVFVVGWITLAGPASWLISRPHALKRVVALSAVGVGVTMVIPIIFPTWNGMLIYIALSGAFVGVFFSGDFALMSLVLPNSRTAGRDFAMLAVASSISQVISSPIAATLIKGTGGYVVLYSFSSVCAVAGAFLISRIKKSF</sequence>
<feature type="transmembrane region" description="Helical" evidence="4">
    <location>
        <begin position="230"/>
        <end position="253"/>
    </location>
</feature>
<dbReference type="PANTHER" id="PTHR23528:SF1">
    <property type="entry name" value="MAJOR FACILITATOR SUPERFAMILY (MFS) PROFILE DOMAIN-CONTAINING PROTEIN"/>
    <property type="match status" value="1"/>
</dbReference>
<gene>
    <name evidence="5" type="ORF">K788_0000535</name>
</gene>
<dbReference type="GO" id="GO:0022857">
    <property type="term" value="F:transmembrane transporter activity"/>
    <property type="evidence" value="ECO:0007669"/>
    <property type="project" value="InterPro"/>
</dbReference>
<dbReference type="InterPro" id="IPR011701">
    <property type="entry name" value="MFS"/>
</dbReference>
<evidence type="ECO:0000256" key="4">
    <source>
        <dbReference type="SAM" id="Phobius"/>
    </source>
</evidence>
<feature type="transmembrane region" description="Helical" evidence="4">
    <location>
        <begin position="273"/>
        <end position="295"/>
    </location>
</feature>
<dbReference type="RefSeq" id="WP_035998267.1">
    <property type="nucleotide sequence ID" value="NZ_CP012747.1"/>
</dbReference>
<feature type="transmembrane region" description="Helical" evidence="4">
    <location>
        <begin position="150"/>
        <end position="171"/>
    </location>
</feature>
<evidence type="ECO:0000256" key="1">
    <source>
        <dbReference type="ARBA" id="ARBA00022692"/>
    </source>
</evidence>
<evidence type="ECO:0000313" key="6">
    <source>
        <dbReference type="Proteomes" id="UP000019146"/>
    </source>
</evidence>
<keyword evidence="2 4" id="KW-1133">Transmembrane helix</keyword>
<dbReference type="Pfam" id="PF07690">
    <property type="entry name" value="MFS_1"/>
    <property type="match status" value="1"/>
</dbReference>
<feature type="transmembrane region" description="Helical" evidence="4">
    <location>
        <begin position="364"/>
        <end position="386"/>
    </location>
</feature>
<dbReference type="Proteomes" id="UP000019146">
    <property type="component" value="Chromosome 2"/>
</dbReference>
<dbReference type="AlphaFoldDB" id="A0A0P0RID6"/>
<feature type="transmembrane region" description="Helical" evidence="4">
    <location>
        <begin position="304"/>
        <end position="322"/>
    </location>
</feature>
<feature type="transmembrane region" description="Helical" evidence="4">
    <location>
        <begin position="177"/>
        <end position="195"/>
    </location>
</feature>
<feature type="transmembrane region" description="Helical" evidence="4">
    <location>
        <begin position="392"/>
        <end position="411"/>
    </location>
</feature>
<dbReference type="KEGG" id="bcai:K788_0000535"/>
<dbReference type="SUPFAM" id="SSF103473">
    <property type="entry name" value="MFS general substrate transporter"/>
    <property type="match status" value="1"/>
</dbReference>
<name>A0A0P0RID6_9BURK</name>
<dbReference type="InterPro" id="IPR036259">
    <property type="entry name" value="MFS_trans_sf"/>
</dbReference>
<organism evidence="5 6">
    <name type="scientific">Paraburkholderia caribensis MBA4</name>
    <dbReference type="NCBI Taxonomy" id="1323664"/>
    <lineage>
        <taxon>Bacteria</taxon>
        <taxon>Pseudomonadati</taxon>
        <taxon>Pseudomonadota</taxon>
        <taxon>Betaproteobacteria</taxon>
        <taxon>Burkholderiales</taxon>
        <taxon>Burkholderiaceae</taxon>
        <taxon>Paraburkholderia</taxon>
    </lineage>
</organism>
<keyword evidence="1 4" id="KW-0812">Transmembrane</keyword>
<protein>
    <submittedName>
        <fullName evidence="5">Major facilitator superfamily MFS_1</fullName>
    </submittedName>
</protein>
<evidence type="ECO:0000313" key="5">
    <source>
        <dbReference type="EMBL" id="ALL68406.1"/>
    </source>
</evidence>
<feature type="transmembrane region" description="Helical" evidence="4">
    <location>
        <begin position="116"/>
        <end position="138"/>
    </location>
</feature>
<dbReference type="PANTHER" id="PTHR23528">
    <property type="match status" value="1"/>
</dbReference>
<feature type="transmembrane region" description="Helical" evidence="4">
    <location>
        <begin position="91"/>
        <end position="110"/>
    </location>
</feature>
<feature type="transmembrane region" description="Helical" evidence="4">
    <location>
        <begin position="328"/>
        <end position="352"/>
    </location>
</feature>
<dbReference type="Gene3D" id="1.20.1250.20">
    <property type="entry name" value="MFS general substrate transporter like domains"/>
    <property type="match status" value="1"/>
</dbReference>
<feature type="transmembrane region" description="Helical" evidence="4">
    <location>
        <begin position="57"/>
        <end position="79"/>
    </location>
</feature>
<proteinExistence type="predicted"/>
<accession>A0A0P0RID6</accession>
<evidence type="ECO:0000256" key="3">
    <source>
        <dbReference type="ARBA" id="ARBA00023136"/>
    </source>
</evidence>
<keyword evidence="3 4" id="KW-0472">Membrane</keyword>